<organism evidence="2 3">
    <name type="scientific">Aureispira anguillae</name>
    <dbReference type="NCBI Taxonomy" id="2864201"/>
    <lineage>
        <taxon>Bacteria</taxon>
        <taxon>Pseudomonadati</taxon>
        <taxon>Bacteroidota</taxon>
        <taxon>Saprospiria</taxon>
        <taxon>Saprospirales</taxon>
        <taxon>Saprospiraceae</taxon>
        <taxon>Aureispira</taxon>
    </lineage>
</organism>
<proteinExistence type="predicted"/>
<evidence type="ECO:0000256" key="1">
    <source>
        <dbReference type="SAM" id="Phobius"/>
    </source>
</evidence>
<reference evidence="2" key="1">
    <citation type="submission" date="2022-09" db="EMBL/GenBank/DDBJ databases">
        <title>Aureispira anguillicida sp. nov., isolated from Leptocephalus of Japanese eel Anguilla japonica.</title>
        <authorList>
            <person name="Yuasa K."/>
            <person name="Mekata T."/>
            <person name="Ikunari K."/>
        </authorList>
    </citation>
    <scope>NUCLEOTIDE SEQUENCE</scope>
    <source>
        <strain evidence="2">EL160426</strain>
    </source>
</reference>
<dbReference type="AlphaFoldDB" id="A0A915YD03"/>
<dbReference type="Proteomes" id="UP001060919">
    <property type="component" value="Chromosome"/>
</dbReference>
<dbReference type="RefSeq" id="WP_264792063.1">
    <property type="nucleotide sequence ID" value="NZ_AP026867.1"/>
</dbReference>
<accession>A0A915YD03</accession>
<evidence type="ECO:0000313" key="3">
    <source>
        <dbReference type="Proteomes" id="UP001060919"/>
    </source>
</evidence>
<keyword evidence="1" id="KW-0472">Membrane</keyword>
<feature type="transmembrane region" description="Helical" evidence="1">
    <location>
        <begin position="20"/>
        <end position="40"/>
    </location>
</feature>
<dbReference type="EMBL" id="AP026867">
    <property type="protein sequence ID" value="BDS10798.1"/>
    <property type="molecule type" value="Genomic_DNA"/>
</dbReference>
<evidence type="ECO:0000313" key="2">
    <source>
        <dbReference type="EMBL" id="BDS10798.1"/>
    </source>
</evidence>
<dbReference type="KEGG" id="aup:AsAng_0015070"/>
<protein>
    <submittedName>
        <fullName evidence="2">Uncharacterized protein</fullName>
    </submittedName>
</protein>
<keyword evidence="1" id="KW-0812">Transmembrane</keyword>
<keyword evidence="3" id="KW-1185">Reference proteome</keyword>
<keyword evidence="1" id="KW-1133">Transmembrane helix</keyword>
<sequence>MAFRRNFERADDAQIRRKVIMLIGTIILVVLLINLAWNYAISPKPHIISVEMISRDQFVVQTDTTNYNKFASTLKQRVIQAKKEHLNNQIQLTVPTTAKKSTSITDIIMIVAAMDLDWEIKNK</sequence>
<gene>
    <name evidence="2" type="ORF">AsAng_0015070</name>
</gene>
<name>A0A915YD03_9BACT</name>